<organism evidence="5 6">
    <name type="scientific">Sphagnum troendelagicum</name>
    <dbReference type="NCBI Taxonomy" id="128251"/>
    <lineage>
        <taxon>Eukaryota</taxon>
        <taxon>Viridiplantae</taxon>
        <taxon>Streptophyta</taxon>
        <taxon>Embryophyta</taxon>
        <taxon>Bryophyta</taxon>
        <taxon>Sphagnophytina</taxon>
        <taxon>Sphagnopsida</taxon>
        <taxon>Sphagnales</taxon>
        <taxon>Sphagnaceae</taxon>
        <taxon>Sphagnum</taxon>
    </lineage>
</organism>
<evidence type="ECO:0000256" key="1">
    <source>
        <dbReference type="ARBA" id="ARBA00022737"/>
    </source>
</evidence>
<dbReference type="Pfam" id="PF13041">
    <property type="entry name" value="PPR_2"/>
    <property type="match status" value="2"/>
</dbReference>
<dbReference type="InterPro" id="IPR033443">
    <property type="entry name" value="PROP1-like_PPR_dom"/>
</dbReference>
<feature type="domain" description="PROP1-like PPR" evidence="4">
    <location>
        <begin position="557"/>
        <end position="690"/>
    </location>
</feature>
<proteinExistence type="predicted"/>
<keyword evidence="6" id="KW-1185">Reference proteome</keyword>
<dbReference type="Gene3D" id="1.25.40.10">
    <property type="entry name" value="Tetratricopeptide repeat domain"/>
    <property type="match status" value="4"/>
</dbReference>
<accession>A0ABP0UY34</accession>
<feature type="repeat" description="PPR" evidence="2">
    <location>
        <begin position="647"/>
        <end position="681"/>
    </location>
</feature>
<dbReference type="Pfam" id="PF17177">
    <property type="entry name" value="PPR_long"/>
    <property type="match status" value="1"/>
</dbReference>
<feature type="repeat" description="PPR" evidence="2">
    <location>
        <begin position="542"/>
        <end position="576"/>
    </location>
</feature>
<dbReference type="PROSITE" id="PS51375">
    <property type="entry name" value="PPR"/>
    <property type="match status" value="9"/>
</dbReference>
<feature type="repeat" description="PPR" evidence="2">
    <location>
        <begin position="265"/>
        <end position="299"/>
    </location>
</feature>
<dbReference type="InterPro" id="IPR011990">
    <property type="entry name" value="TPR-like_helical_dom_sf"/>
</dbReference>
<feature type="repeat" description="PPR" evidence="2">
    <location>
        <begin position="577"/>
        <end position="611"/>
    </location>
</feature>
<evidence type="ECO:0000313" key="5">
    <source>
        <dbReference type="EMBL" id="CAK9233354.1"/>
    </source>
</evidence>
<dbReference type="EMBL" id="OZ019900">
    <property type="protein sequence ID" value="CAK9233354.1"/>
    <property type="molecule type" value="Genomic_DNA"/>
</dbReference>
<feature type="repeat" description="PPR" evidence="2">
    <location>
        <begin position="195"/>
        <end position="229"/>
    </location>
</feature>
<feature type="region of interest" description="Disordered" evidence="3">
    <location>
        <begin position="410"/>
        <end position="443"/>
    </location>
</feature>
<name>A0ABP0UY34_9BRYO</name>
<keyword evidence="1" id="KW-0677">Repeat</keyword>
<dbReference type="InterPro" id="IPR002885">
    <property type="entry name" value="PPR_rpt"/>
</dbReference>
<gene>
    <name evidence="5" type="ORF">CSSPTR1EN2_LOCUS21444</name>
</gene>
<feature type="repeat" description="PPR" evidence="2">
    <location>
        <begin position="300"/>
        <end position="334"/>
    </location>
</feature>
<dbReference type="NCBIfam" id="TIGR00756">
    <property type="entry name" value="PPR"/>
    <property type="match status" value="9"/>
</dbReference>
<reference evidence="5" key="1">
    <citation type="submission" date="2024-02" db="EMBL/GenBank/DDBJ databases">
        <authorList>
            <consortium name="ELIXIR-Norway"/>
            <consortium name="Elixir Norway"/>
        </authorList>
    </citation>
    <scope>NUCLEOTIDE SEQUENCE</scope>
</reference>
<evidence type="ECO:0000256" key="3">
    <source>
        <dbReference type="SAM" id="MobiDB-lite"/>
    </source>
</evidence>
<dbReference type="PANTHER" id="PTHR47936:SF1">
    <property type="entry name" value="PENTATRICOPEPTIDE REPEAT-CONTAINING PROTEIN GUN1, CHLOROPLASTIC"/>
    <property type="match status" value="1"/>
</dbReference>
<feature type="repeat" description="PPR" evidence="2">
    <location>
        <begin position="230"/>
        <end position="264"/>
    </location>
</feature>
<dbReference type="Pfam" id="PF01535">
    <property type="entry name" value="PPR"/>
    <property type="match status" value="1"/>
</dbReference>
<dbReference type="Proteomes" id="UP001497512">
    <property type="component" value="Chromosome 8"/>
</dbReference>
<protein>
    <recommendedName>
        <fullName evidence="4">PROP1-like PPR domain-containing protein</fullName>
    </recommendedName>
</protein>
<evidence type="ECO:0000259" key="4">
    <source>
        <dbReference type="Pfam" id="PF17177"/>
    </source>
</evidence>
<feature type="repeat" description="PPR" evidence="2">
    <location>
        <begin position="335"/>
        <end position="369"/>
    </location>
</feature>
<sequence>MCQRGQAFCMWQLYRSFLKPSNSLEVHRQGSALNFHMSVRISNDNTIGILYPPVLTNEGGSATGLVGFLKSDETRSRRSFSVAFAGHSCKYDCSTAMHRFKADALLHNGGSRLFSSVAQLSLSGNEGGQTADKETEEKVVELIQNWGPDTPKRLEDLQLKLDPYMVCRILKQKMKQDSAWQFFKWAKTQKDFYHNTYTYTALIDQLGRARNFLMIESVLEEMKKEGCELNVVTFTTLIHWNREAKNLDAVRRFWKQMHDQNCRPNVVAFTTCIDALAKGGCHQEAMEVYKEMQSVGCRPNVFTFTVLIHSLTQAGKLDAAAEIFEKLGEVNVRPNRITYSLLIGAHAKAGRVEQALSFYKRMRESGLNTSFETRCVLARALEASGRNIEARQILTDDVRLLQQIQLQPGVVQTKPPGSGRRVGNQKPKKDDGTSSNSTLDQLPKPSKLAEMLKTWGSDTEKLLESLGPRLRPPYVLNVLKLLTREGYVAWRFYEWTRAQDGFVQTQYIYTKIMDIIGHATEAGNYELIEKVLTEIERDQEKTTQTFNNLIKSLVENKHTEAALQVFSRMKRLGFEPNEVTYTLLIDVLSRVLKHKEAMEIYEEMKRADCMPTLQTYTVLIRSLASAGRLDDAKKLFKKMPSSGLKPNVVTYTVMMHVLSKAGETDKVIEVYNQMKEAKIKPTRVTLKVLAKSLRRAGMTDEADALSASMPYVGLSEEEVMVISTPAEKAVHDIMMSNFTKKQHSEPVLAHSQT</sequence>
<feature type="repeat" description="PPR" evidence="2">
    <location>
        <begin position="612"/>
        <end position="646"/>
    </location>
</feature>
<evidence type="ECO:0000256" key="2">
    <source>
        <dbReference type="PROSITE-ProRule" id="PRU00708"/>
    </source>
</evidence>
<dbReference type="PANTHER" id="PTHR47936">
    <property type="entry name" value="PPR_LONG DOMAIN-CONTAINING PROTEIN"/>
    <property type="match status" value="1"/>
</dbReference>
<dbReference type="SUPFAM" id="SSF48452">
    <property type="entry name" value="TPR-like"/>
    <property type="match status" value="2"/>
</dbReference>
<evidence type="ECO:0000313" key="6">
    <source>
        <dbReference type="Proteomes" id="UP001497512"/>
    </source>
</evidence>